<dbReference type="EMBL" id="JANAFB010000006">
    <property type="protein sequence ID" value="MCP3425229.1"/>
    <property type="molecule type" value="Genomic_DNA"/>
</dbReference>
<keyword evidence="1" id="KW-1133">Transmembrane helix</keyword>
<proteinExistence type="predicted"/>
<feature type="transmembrane region" description="Helical" evidence="1">
    <location>
        <begin position="49"/>
        <end position="74"/>
    </location>
</feature>
<evidence type="ECO:0000313" key="2">
    <source>
        <dbReference type="EMBL" id="MCP3425229.1"/>
    </source>
</evidence>
<protein>
    <submittedName>
        <fullName evidence="2">Uncharacterized protein</fullName>
    </submittedName>
</protein>
<dbReference type="RefSeq" id="WP_254165309.1">
    <property type="nucleotide sequence ID" value="NZ_JANAFB010000006.1"/>
</dbReference>
<dbReference type="AlphaFoldDB" id="A0A9X2KHW8"/>
<comment type="caution">
    <text evidence="2">The sequence shown here is derived from an EMBL/GenBank/DDBJ whole genome shotgun (WGS) entry which is preliminary data.</text>
</comment>
<evidence type="ECO:0000313" key="3">
    <source>
        <dbReference type="Proteomes" id="UP001139502"/>
    </source>
</evidence>
<keyword evidence="1" id="KW-0472">Membrane</keyword>
<evidence type="ECO:0000256" key="1">
    <source>
        <dbReference type="SAM" id="Phobius"/>
    </source>
</evidence>
<keyword evidence="1" id="KW-0812">Transmembrane</keyword>
<reference evidence="2" key="1">
    <citation type="submission" date="2022-06" db="EMBL/GenBank/DDBJ databases">
        <title>Rothia sp. isolated from sandalwood seedling.</title>
        <authorList>
            <person name="Tuikhar N."/>
            <person name="Kirdat K."/>
            <person name="Thorat V."/>
            <person name="Swetha P."/>
            <person name="Padma S."/>
            <person name="Sundararaj R."/>
            <person name="Yadav A."/>
        </authorList>
    </citation>
    <scope>NUCLEOTIDE SEQUENCE</scope>
    <source>
        <strain evidence="2">AR01</strain>
    </source>
</reference>
<accession>A0A9X2KHW8</accession>
<organism evidence="2 3">
    <name type="scientific">Rothia santali</name>
    <dbReference type="NCBI Taxonomy" id="2949643"/>
    <lineage>
        <taxon>Bacteria</taxon>
        <taxon>Bacillati</taxon>
        <taxon>Actinomycetota</taxon>
        <taxon>Actinomycetes</taxon>
        <taxon>Micrococcales</taxon>
        <taxon>Micrococcaceae</taxon>
        <taxon>Rothia</taxon>
    </lineage>
</organism>
<sequence>MGRSERLVFYIGGAIAFVVALGLVAFAVLSSLYMDVFDPGGGANIGGGIAIIAAIPIAFLGCVSIIVGAVQAVVERIRSNGTP</sequence>
<keyword evidence="3" id="KW-1185">Reference proteome</keyword>
<name>A0A9X2KHW8_9MICC</name>
<gene>
    <name evidence="2" type="ORF">NBM05_04100</name>
</gene>
<dbReference type="Proteomes" id="UP001139502">
    <property type="component" value="Unassembled WGS sequence"/>
</dbReference>
<feature type="transmembrane region" description="Helical" evidence="1">
    <location>
        <begin position="7"/>
        <end position="29"/>
    </location>
</feature>